<feature type="disulfide bond" evidence="2">
    <location>
        <begin position="249"/>
        <end position="259"/>
    </location>
</feature>
<dbReference type="PRINTS" id="PR00258">
    <property type="entry name" value="SPERACTRCPTR"/>
</dbReference>
<gene>
    <name evidence="4" type="ORF">MAR_002961</name>
</gene>
<dbReference type="SUPFAM" id="SSF56487">
    <property type="entry name" value="SRCR-like"/>
    <property type="match status" value="1"/>
</dbReference>
<dbReference type="Proteomes" id="UP001164746">
    <property type="component" value="Chromosome 16"/>
</dbReference>
<dbReference type="InterPro" id="IPR001190">
    <property type="entry name" value="SRCR"/>
</dbReference>
<dbReference type="Pfam" id="PF00530">
    <property type="entry name" value="SRCR"/>
    <property type="match status" value="1"/>
</dbReference>
<protein>
    <submittedName>
        <fullName evidence="4">SCAR5-like protein</fullName>
    </submittedName>
</protein>
<evidence type="ECO:0000256" key="2">
    <source>
        <dbReference type="PROSITE-ProRule" id="PRU00196"/>
    </source>
</evidence>
<dbReference type="SMART" id="SM00202">
    <property type="entry name" value="SR"/>
    <property type="match status" value="1"/>
</dbReference>
<reference evidence="4" key="1">
    <citation type="submission" date="2022-11" db="EMBL/GenBank/DDBJ databases">
        <title>Centuries of genome instability and evolution in soft-shell clam transmissible cancer (bioRxiv).</title>
        <authorList>
            <person name="Hart S.F.M."/>
            <person name="Yonemitsu M.A."/>
            <person name="Giersch R.M."/>
            <person name="Beal B.F."/>
            <person name="Arriagada G."/>
            <person name="Davis B.W."/>
            <person name="Ostrander E.A."/>
            <person name="Goff S.P."/>
            <person name="Metzger M.J."/>
        </authorList>
    </citation>
    <scope>NUCLEOTIDE SEQUENCE</scope>
    <source>
        <strain evidence="4">MELC-2E11</strain>
        <tissue evidence="4">Siphon/mantle</tissue>
    </source>
</reference>
<dbReference type="Gene3D" id="3.10.250.10">
    <property type="entry name" value="SRCR-like domain"/>
    <property type="match status" value="1"/>
</dbReference>
<feature type="non-terminal residue" evidence="4">
    <location>
        <position position="1"/>
    </location>
</feature>
<proteinExistence type="predicted"/>
<comment type="caution">
    <text evidence="2">Lacks conserved residue(s) required for the propagation of feature annotation.</text>
</comment>
<dbReference type="PANTHER" id="PTHR48071">
    <property type="entry name" value="SRCR DOMAIN-CONTAINING PROTEIN"/>
    <property type="match status" value="1"/>
</dbReference>
<sequence length="281" mass="31375">SSLQRNLTFLDIQIVSFCTRNRILAVQPVPRNVVMRSTLLYLMLCSTILGPIQGSRLGKLEEVVKSLRSLVYSELSSIRHEVKEISNRVYILENSTVTHDPSSPSKEMEITSYNLGDETGESGKQLVRDGNNEASVVKAESTSSDLEKEISSMKTLHDGYYYTSENDIRLANVSSYGSNGIQGRLEVRHNNIWGTVCDDSFELAQVGKQDIENNVNVVCRMFGFQECDYVIVSGMGRGSGDIWMDDVKCGGGESSFLVCPYRGWGNHNCGHDEDVGFRMWN</sequence>
<evidence type="ECO:0000259" key="3">
    <source>
        <dbReference type="PROSITE" id="PS50287"/>
    </source>
</evidence>
<keyword evidence="1 2" id="KW-1015">Disulfide bond</keyword>
<dbReference type="EMBL" id="CP111027">
    <property type="protein sequence ID" value="WAR29393.1"/>
    <property type="molecule type" value="Genomic_DNA"/>
</dbReference>
<feature type="domain" description="SRCR" evidence="3">
    <location>
        <begin position="168"/>
        <end position="280"/>
    </location>
</feature>
<evidence type="ECO:0000313" key="4">
    <source>
        <dbReference type="EMBL" id="WAR29393.1"/>
    </source>
</evidence>
<organism evidence="4 5">
    <name type="scientific">Mya arenaria</name>
    <name type="common">Soft-shell clam</name>
    <dbReference type="NCBI Taxonomy" id="6604"/>
    <lineage>
        <taxon>Eukaryota</taxon>
        <taxon>Metazoa</taxon>
        <taxon>Spiralia</taxon>
        <taxon>Lophotrochozoa</taxon>
        <taxon>Mollusca</taxon>
        <taxon>Bivalvia</taxon>
        <taxon>Autobranchia</taxon>
        <taxon>Heteroconchia</taxon>
        <taxon>Euheterodonta</taxon>
        <taxon>Imparidentia</taxon>
        <taxon>Neoheterodontei</taxon>
        <taxon>Myida</taxon>
        <taxon>Myoidea</taxon>
        <taxon>Myidae</taxon>
        <taxon>Mya</taxon>
    </lineage>
</organism>
<accession>A0ABY7G874</accession>
<evidence type="ECO:0000256" key="1">
    <source>
        <dbReference type="ARBA" id="ARBA00023157"/>
    </source>
</evidence>
<name>A0ABY7G874_MYAAR</name>
<dbReference type="PROSITE" id="PS50287">
    <property type="entry name" value="SRCR_2"/>
    <property type="match status" value="1"/>
</dbReference>
<keyword evidence="5" id="KW-1185">Reference proteome</keyword>
<dbReference type="PANTHER" id="PTHR48071:SF18">
    <property type="entry name" value="DELETED IN MALIGNANT BRAIN TUMORS 1 PROTEIN-RELATED"/>
    <property type="match status" value="1"/>
</dbReference>
<dbReference type="InterPro" id="IPR036772">
    <property type="entry name" value="SRCR-like_dom_sf"/>
</dbReference>
<evidence type="ECO:0000313" key="5">
    <source>
        <dbReference type="Proteomes" id="UP001164746"/>
    </source>
</evidence>